<accession>A0A8J4X0P2</accession>
<feature type="non-terminal residue" evidence="1">
    <location>
        <position position="90"/>
    </location>
</feature>
<dbReference type="OrthoDB" id="8911154at2759"/>
<dbReference type="AlphaFoldDB" id="A0A8J4X0P2"/>
<sequence length="90" mass="10039">AIVLHSTTRLIPMLQQLRKGLELYGLVNQMATNPEACHSLFVPGKIIKPDADFMMMTSNQISVKRGPLGRELRGSSLTSFKISCMSLKYQ</sequence>
<protein>
    <submittedName>
        <fullName evidence="1">G2/M phase-specific E3 ubiquitin-protein ligase-like</fullName>
    </submittedName>
</protein>
<organism evidence="1 2">
    <name type="scientific">Clarias magur</name>
    <name type="common">Asian catfish</name>
    <name type="synonym">Macropteronotus magur</name>
    <dbReference type="NCBI Taxonomy" id="1594786"/>
    <lineage>
        <taxon>Eukaryota</taxon>
        <taxon>Metazoa</taxon>
        <taxon>Chordata</taxon>
        <taxon>Craniata</taxon>
        <taxon>Vertebrata</taxon>
        <taxon>Euteleostomi</taxon>
        <taxon>Actinopterygii</taxon>
        <taxon>Neopterygii</taxon>
        <taxon>Teleostei</taxon>
        <taxon>Ostariophysi</taxon>
        <taxon>Siluriformes</taxon>
        <taxon>Clariidae</taxon>
        <taxon>Clarias</taxon>
    </lineage>
</organism>
<comment type="caution">
    <text evidence="1">The sequence shown here is derived from an EMBL/GenBank/DDBJ whole genome shotgun (WGS) entry which is preliminary data.</text>
</comment>
<evidence type="ECO:0000313" key="2">
    <source>
        <dbReference type="Proteomes" id="UP000727407"/>
    </source>
</evidence>
<evidence type="ECO:0000313" key="1">
    <source>
        <dbReference type="EMBL" id="KAF5896386.1"/>
    </source>
</evidence>
<dbReference type="EMBL" id="QNUK01000278">
    <property type="protein sequence ID" value="KAF5896386.1"/>
    <property type="molecule type" value="Genomic_DNA"/>
</dbReference>
<dbReference type="Proteomes" id="UP000727407">
    <property type="component" value="Unassembled WGS sequence"/>
</dbReference>
<proteinExistence type="predicted"/>
<feature type="non-terminal residue" evidence="1">
    <location>
        <position position="1"/>
    </location>
</feature>
<gene>
    <name evidence="1" type="ORF">DAT39_013897</name>
</gene>
<keyword evidence="2" id="KW-1185">Reference proteome</keyword>
<name>A0A8J4X0P2_CLAMG</name>
<reference evidence="1" key="1">
    <citation type="submission" date="2020-07" db="EMBL/GenBank/DDBJ databases">
        <title>Clarias magur genome sequencing, assembly and annotation.</title>
        <authorList>
            <person name="Kushwaha B."/>
            <person name="Kumar R."/>
            <person name="Das P."/>
            <person name="Joshi C.G."/>
            <person name="Kumar D."/>
            <person name="Nagpure N.S."/>
            <person name="Pandey M."/>
            <person name="Agarwal S."/>
            <person name="Srivastava S."/>
            <person name="Singh M."/>
            <person name="Sahoo L."/>
            <person name="Jayasankar P."/>
            <person name="Meher P.K."/>
            <person name="Koringa P.G."/>
            <person name="Iquebal M.A."/>
            <person name="Das S.P."/>
            <person name="Bit A."/>
            <person name="Patnaik S."/>
            <person name="Patel N."/>
            <person name="Shah T.M."/>
            <person name="Hinsu A."/>
            <person name="Jena J.K."/>
        </authorList>
    </citation>
    <scope>NUCLEOTIDE SEQUENCE</scope>
    <source>
        <strain evidence="1">CIFAMagur01</strain>
        <tissue evidence="1">Testis</tissue>
    </source>
</reference>